<gene>
    <name evidence="1" type="ORF">AF332_11895</name>
</gene>
<dbReference type="Proteomes" id="UP000037109">
    <property type="component" value="Unassembled WGS sequence"/>
</dbReference>
<dbReference type="AlphaFoldDB" id="A0A0M0GDG6"/>
<evidence type="ECO:0000313" key="2">
    <source>
        <dbReference type="Proteomes" id="UP000037109"/>
    </source>
</evidence>
<name>A0A0M0GDG6_SPOGL</name>
<keyword evidence="2" id="KW-1185">Reference proteome</keyword>
<dbReference type="SUPFAM" id="SSF56731">
    <property type="entry name" value="DNA primase core"/>
    <property type="match status" value="1"/>
</dbReference>
<dbReference type="STRING" id="1459.AF332_11895"/>
<sequence>MSDLQEIKKRIHNEGKIEEVLEMLDCWSINTEQNGKLYVAGLPDGDNERSVQVKNNESLISHIRSKGVEGSIFDIVSYIVFNADTKEKRDDSLSKSKFWICQKLNYPEYIDEFYRVTSDVKAEKPQFNSWLKKVNQTKEIIIVENNVYPVNVLSNFGTIPYKKWVDEGLSIKTQKEFQVGIDVKTERITFAVHNKNGELIGVKGRYCGSDKKIEDQYKYLYLLPCNKSIEFFNLHRALPHIKNKKEVIIVEGGKTTMYLHQWGYKNSISIEGDSLSEYQIQILKSLGLDIKFLFAYDKDKDAAFIVQEASKLNGRMKYGIFDRDNMLTDKDSPTDKGKLVWEKLYSDFQFKLRLG</sequence>
<dbReference type="OrthoDB" id="2327166at2"/>
<dbReference type="PANTHER" id="PTHR30313">
    <property type="entry name" value="DNA PRIMASE"/>
    <property type="match status" value="1"/>
</dbReference>
<dbReference type="InterPro" id="IPR050219">
    <property type="entry name" value="DnaG_primase"/>
</dbReference>
<organism evidence="1 2">
    <name type="scientific">Sporosarcina globispora</name>
    <name type="common">Bacillus globisporus</name>
    <dbReference type="NCBI Taxonomy" id="1459"/>
    <lineage>
        <taxon>Bacteria</taxon>
        <taxon>Bacillati</taxon>
        <taxon>Bacillota</taxon>
        <taxon>Bacilli</taxon>
        <taxon>Bacillales</taxon>
        <taxon>Caryophanaceae</taxon>
        <taxon>Sporosarcina</taxon>
    </lineage>
</organism>
<comment type="caution">
    <text evidence="1">The sequence shown here is derived from an EMBL/GenBank/DDBJ whole genome shotgun (WGS) entry which is preliminary data.</text>
</comment>
<accession>A0A0M0GDG6</accession>
<dbReference type="EMBL" id="LGUF01000007">
    <property type="protein sequence ID" value="KON87461.1"/>
    <property type="molecule type" value="Genomic_DNA"/>
</dbReference>
<proteinExistence type="predicted"/>
<reference evidence="2" key="1">
    <citation type="submission" date="2015-07" db="EMBL/GenBank/DDBJ databases">
        <title>Fjat-10036 dsm4.</title>
        <authorList>
            <person name="Liu B."/>
            <person name="Wang J."/>
            <person name="Zhu Y."/>
            <person name="Liu G."/>
            <person name="Chen Q."/>
            <person name="Chen Z."/>
            <person name="Lan J."/>
            <person name="Che J."/>
            <person name="Ge C."/>
            <person name="Shi H."/>
            <person name="Pan Z."/>
            <person name="Liu X."/>
        </authorList>
    </citation>
    <scope>NUCLEOTIDE SEQUENCE [LARGE SCALE GENOMIC DNA]</scope>
    <source>
        <strain evidence="2">DSM 4</strain>
    </source>
</reference>
<dbReference type="PANTHER" id="PTHR30313:SF2">
    <property type="entry name" value="DNA PRIMASE"/>
    <property type="match status" value="1"/>
</dbReference>
<dbReference type="Gene3D" id="3.40.1360.10">
    <property type="match status" value="1"/>
</dbReference>
<dbReference type="PATRIC" id="fig|1459.3.peg.2563"/>
<evidence type="ECO:0000313" key="1">
    <source>
        <dbReference type="EMBL" id="KON87461.1"/>
    </source>
</evidence>
<dbReference type="RefSeq" id="WP_053434815.1">
    <property type="nucleotide sequence ID" value="NZ_LGUF01000007.1"/>
</dbReference>
<dbReference type="GO" id="GO:0006269">
    <property type="term" value="P:DNA replication, synthesis of primer"/>
    <property type="evidence" value="ECO:0007669"/>
    <property type="project" value="TreeGrafter"/>
</dbReference>
<dbReference type="GO" id="GO:0005737">
    <property type="term" value="C:cytoplasm"/>
    <property type="evidence" value="ECO:0007669"/>
    <property type="project" value="TreeGrafter"/>
</dbReference>
<protein>
    <submittedName>
        <fullName evidence="1">DNA primase</fullName>
    </submittedName>
</protein>